<gene>
    <name evidence="3" type="ORF">EFL95_02040</name>
</gene>
<feature type="domain" description="Activator of Hsp90 ATPase homologue 1/2-like C-terminal" evidence="2">
    <location>
        <begin position="28"/>
        <end position="140"/>
    </location>
</feature>
<dbReference type="EMBL" id="RJSG01000001">
    <property type="protein sequence ID" value="RNL81175.1"/>
    <property type="molecule type" value="Genomic_DNA"/>
</dbReference>
<evidence type="ECO:0000259" key="2">
    <source>
        <dbReference type="Pfam" id="PF08327"/>
    </source>
</evidence>
<dbReference type="AlphaFoldDB" id="A0A3N0DZY6"/>
<comment type="similarity">
    <text evidence="1">Belongs to the AHA1 family.</text>
</comment>
<protein>
    <recommendedName>
        <fullName evidence="2">Activator of Hsp90 ATPase homologue 1/2-like C-terminal domain-containing protein</fullName>
    </recommendedName>
</protein>
<sequence length="165" mass="18517">MTETKILGSLWRIDDNVGGLRVEDVYDTDIDDLWNAVTTPDRLARWMGEVTGDLQVGGTFQASFRSTWTGPGRVEVCEAPHRLLVALEPDTEDRTEIEAWLTTEGDKTRLVVEERGLPIEHVHFHGAGWQAHLEDLTNYVSACGDGDWRTRWTALTPAWEAISPA</sequence>
<dbReference type="Gene3D" id="3.30.530.20">
    <property type="match status" value="1"/>
</dbReference>
<dbReference type="RefSeq" id="WP_123232380.1">
    <property type="nucleotide sequence ID" value="NZ_RJSG01000001.1"/>
</dbReference>
<evidence type="ECO:0000313" key="4">
    <source>
        <dbReference type="Proteomes" id="UP000277094"/>
    </source>
</evidence>
<organism evidence="3 4">
    <name type="scientific">Nocardioides marmorisolisilvae</name>
    <dbReference type="NCBI Taxonomy" id="1542737"/>
    <lineage>
        <taxon>Bacteria</taxon>
        <taxon>Bacillati</taxon>
        <taxon>Actinomycetota</taxon>
        <taxon>Actinomycetes</taxon>
        <taxon>Propionibacteriales</taxon>
        <taxon>Nocardioidaceae</taxon>
        <taxon>Nocardioides</taxon>
    </lineage>
</organism>
<keyword evidence="4" id="KW-1185">Reference proteome</keyword>
<accession>A0A3N0DZY6</accession>
<reference evidence="3 4" key="1">
    <citation type="submission" date="2018-11" db="EMBL/GenBank/DDBJ databases">
        <authorList>
            <person name="Li F."/>
        </authorList>
    </citation>
    <scope>NUCLEOTIDE SEQUENCE [LARGE SCALE GENOMIC DNA]</scope>
    <source>
        <strain evidence="3 4">KIS18-7</strain>
    </source>
</reference>
<evidence type="ECO:0000313" key="3">
    <source>
        <dbReference type="EMBL" id="RNL81175.1"/>
    </source>
</evidence>
<comment type="caution">
    <text evidence="3">The sequence shown here is derived from an EMBL/GenBank/DDBJ whole genome shotgun (WGS) entry which is preliminary data.</text>
</comment>
<dbReference type="Pfam" id="PF08327">
    <property type="entry name" value="AHSA1"/>
    <property type="match status" value="1"/>
</dbReference>
<dbReference type="OrthoDB" id="8117292at2"/>
<dbReference type="InterPro" id="IPR023393">
    <property type="entry name" value="START-like_dom_sf"/>
</dbReference>
<dbReference type="InterPro" id="IPR013538">
    <property type="entry name" value="ASHA1/2-like_C"/>
</dbReference>
<proteinExistence type="inferred from homology"/>
<name>A0A3N0DZY6_9ACTN</name>
<evidence type="ECO:0000256" key="1">
    <source>
        <dbReference type="ARBA" id="ARBA00006817"/>
    </source>
</evidence>
<dbReference type="SUPFAM" id="SSF55961">
    <property type="entry name" value="Bet v1-like"/>
    <property type="match status" value="1"/>
</dbReference>
<dbReference type="Proteomes" id="UP000277094">
    <property type="component" value="Unassembled WGS sequence"/>
</dbReference>